<comment type="caution">
    <text evidence="3">The sequence shown here is derived from an EMBL/GenBank/DDBJ whole genome shotgun (WGS) entry which is preliminary data.</text>
</comment>
<dbReference type="GO" id="GO:0005524">
    <property type="term" value="F:ATP binding"/>
    <property type="evidence" value="ECO:0007669"/>
    <property type="project" value="InterPro"/>
</dbReference>
<dbReference type="EMBL" id="JAEHOC010000016">
    <property type="protein sequence ID" value="KAG2434671.1"/>
    <property type="molecule type" value="Genomic_DNA"/>
</dbReference>
<evidence type="ECO:0000256" key="1">
    <source>
        <dbReference type="SAM" id="MobiDB-lite"/>
    </source>
</evidence>
<dbReference type="OrthoDB" id="538027at2759"/>
<dbReference type="AlphaFoldDB" id="A0A835SZP4"/>
<gene>
    <name evidence="3" type="ORF">HXX76_007564</name>
</gene>
<dbReference type="PANTHER" id="PTHR44329">
    <property type="entry name" value="SERINE/THREONINE-PROTEIN KINASE TNNI3K-RELATED"/>
    <property type="match status" value="1"/>
</dbReference>
<dbReference type="InterPro" id="IPR008271">
    <property type="entry name" value="Ser/Thr_kinase_AS"/>
</dbReference>
<dbReference type="PROSITE" id="PS00108">
    <property type="entry name" value="PROTEIN_KINASE_ST"/>
    <property type="match status" value="1"/>
</dbReference>
<feature type="region of interest" description="Disordered" evidence="1">
    <location>
        <begin position="310"/>
        <end position="350"/>
    </location>
</feature>
<protein>
    <recommendedName>
        <fullName evidence="2">Protein kinase domain-containing protein</fullName>
    </recommendedName>
</protein>
<evidence type="ECO:0000259" key="2">
    <source>
        <dbReference type="PROSITE" id="PS50011"/>
    </source>
</evidence>
<proteinExistence type="predicted"/>
<accession>A0A835SZP4</accession>
<feature type="domain" description="Protein kinase" evidence="2">
    <location>
        <begin position="515"/>
        <end position="795"/>
    </location>
</feature>
<dbReference type="SUPFAM" id="SSF56112">
    <property type="entry name" value="Protein kinase-like (PK-like)"/>
    <property type="match status" value="1"/>
</dbReference>
<dbReference type="SMART" id="SM00220">
    <property type="entry name" value="S_TKc"/>
    <property type="match status" value="1"/>
</dbReference>
<dbReference type="Gene3D" id="1.10.510.10">
    <property type="entry name" value="Transferase(Phosphotransferase) domain 1"/>
    <property type="match status" value="1"/>
</dbReference>
<dbReference type="InterPro" id="IPR011009">
    <property type="entry name" value="Kinase-like_dom_sf"/>
</dbReference>
<reference evidence="3" key="1">
    <citation type="journal article" date="2020" name="bioRxiv">
        <title>Comparative genomics of Chlamydomonas.</title>
        <authorList>
            <person name="Craig R.J."/>
            <person name="Hasan A.R."/>
            <person name="Ness R.W."/>
            <person name="Keightley P.D."/>
        </authorList>
    </citation>
    <scope>NUCLEOTIDE SEQUENCE</scope>
    <source>
        <strain evidence="3">SAG 7.73</strain>
    </source>
</reference>
<keyword evidence="4" id="KW-1185">Reference proteome</keyword>
<dbReference type="Pfam" id="PF00069">
    <property type="entry name" value="Pkinase"/>
    <property type="match status" value="1"/>
</dbReference>
<organism evidence="3 4">
    <name type="scientific">Chlamydomonas incerta</name>
    <dbReference type="NCBI Taxonomy" id="51695"/>
    <lineage>
        <taxon>Eukaryota</taxon>
        <taxon>Viridiplantae</taxon>
        <taxon>Chlorophyta</taxon>
        <taxon>core chlorophytes</taxon>
        <taxon>Chlorophyceae</taxon>
        <taxon>CS clade</taxon>
        <taxon>Chlamydomonadales</taxon>
        <taxon>Chlamydomonadaceae</taxon>
        <taxon>Chlamydomonas</taxon>
    </lineage>
</organism>
<evidence type="ECO:0000313" key="4">
    <source>
        <dbReference type="Proteomes" id="UP000650467"/>
    </source>
</evidence>
<feature type="compositionally biased region" description="Polar residues" evidence="1">
    <location>
        <begin position="319"/>
        <end position="333"/>
    </location>
</feature>
<dbReference type="InterPro" id="IPR051681">
    <property type="entry name" value="Ser/Thr_Kinases-Pseudokinases"/>
</dbReference>
<dbReference type="GO" id="GO:0004674">
    <property type="term" value="F:protein serine/threonine kinase activity"/>
    <property type="evidence" value="ECO:0007669"/>
    <property type="project" value="TreeGrafter"/>
</dbReference>
<dbReference type="Gene3D" id="3.30.200.20">
    <property type="entry name" value="Phosphorylase Kinase, domain 1"/>
    <property type="match status" value="1"/>
</dbReference>
<evidence type="ECO:0000313" key="3">
    <source>
        <dbReference type="EMBL" id="KAG2434671.1"/>
    </source>
</evidence>
<dbReference type="PROSITE" id="PS50011">
    <property type="entry name" value="PROTEIN_KINASE_DOM"/>
    <property type="match status" value="1"/>
</dbReference>
<sequence length="814" mass="83767">MIVLTFAQVTIYSPHIDNITRAPSWRILDRSDPGSGARLMSSSFIFFSEACNPMSGRVANMAQLVQLVKAAQAAGQLPADIPIAGITPRVDQTGCVELNRSVASTTPIARRCWPDVMFYGSMVAGGQELNSVGAPEATNYIWVVQNLTSPCLRLADDACLDTYGPLGCNAWAIRNIAPAPIIALGNPNDAGTAGTGGGGGGNEADDDDTLAIALGCALGGVALLALATGGVVLWRSARQQTSGPGAQDTSKQDSQAMLLVDAEAAAGVMPAAAASSSAAEPEAGLVDAVRPQQQMAAALPLLGAQPNAAGRHAQVLQRRGSSTGVLSDPSCSPNAAAAEGSAHGSSHPAHFPTAQVRKQQGLAGRTAAAPLTYITSIRHAAVATSGGGDCENAGGVCREEAGGHAVGSQGAAASQAAAHAVNDRADAGSPAGSHCSDAVAAGVGRDVAKPPAGAAAAAPAILASGGVLPPVGASSASAVHTQDVPYCSGTGSTAHTIDVAFVSGSAGGTADNTLHLLPVVRGRGGFGRVYEGMYRGQKVAVKMLIQGNEGAAGNTAALVKTLQQEVDVLGRCSHPNVVRLIAASLDPHQPCLVMELCETSLEALVFNRGGSEDRAAGTETAPPVQLMPLEQVLNVALGICSALSYMHPTIIHRDLKPANVLLNKASSDAPEVKLADFGLARIRATTMPTAEPEAGTAAYLAPECFDVNNAVITHHADLYSLGVCIWAMLTGEQPWRDFSIVAIAFKVCGKGERLPLDHIPWYRCPYKLQQLIMALFDRDPLRRPAAEEAAKQLMLLQQQLRNKQAIKNGYSGRS</sequence>
<dbReference type="InterPro" id="IPR000719">
    <property type="entry name" value="Prot_kinase_dom"/>
</dbReference>
<dbReference type="Proteomes" id="UP000650467">
    <property type="component" value="Unassembled WGS sequence"/>
</dbReference>
<name>A0A835SZP4_CHLIN</name>
<feature type="compositionally biased region" description="Low complexity" evidence="1">
    <location>
        <begin position="335"/>
        <end position="350"/>
    </location>
</feature>
<dbReference type="PANTHER" id="PTHR44329:SF214">
    <property type="entry name" value="PROTEIN KINASE DOMAIN-CONTAINING PROTEIN"/>
    <property type="match status" value="1"/>
</dbReference>